<gene>
    <name evidence="4" type="ORF">B2A_02122</name>
</gene>
<name>T1CC56_9ZZZZ</name>
<evidence type="ECO:0000256" key="1">
    <source>
        <dbReference type="ARBA" id="ARBA00022741"/>
    </source>
</evidence>
<organism evidence="4">
    <name type="scientific">mine drainage metagenome</name>
    <dbReference type="NCBI Taxonomy" id="410659"/>
    <lineage>
        <taxon>unclassified sequences</taxon>
        <taxon>metagenomes</taxon>
        <taxon>ecological metagenomes</taxon>
    </lineage>
</organism>
<dbReference type="GO" id="GO:0005525">
    <property type="term" value="F:GTP binding"/>
    <property type="evidence" value="ECO:0007669"/>
    <property type="project" value="UniProtKB-KW"/>
</dbReference>
<feature type="domain" description="SRP54-type proteins GTP-binding" evidence="3">
    <location>
        <begin position="5"/>
        <end position="102"/>
    </location>
</feature>
<dbReference type="Gene3D" id="3.40.50.300">
    <property type="entry name" value="P-loop containing nucleotide triphosphate hydrolases"/>
    <property type="match status" value="1"/>
</dbReference>
<dbReference type="GO" id="GO:0006614">
    <property type="term" value="P:SRP-dependent cotranslational protein targeting to membrane"/>
    <property type="evidence" value="ECO:0007669"/>
    <property type="project" value="InterPro"/>
</dbReference>
<keyword evidence="2" id="KW-0342">GTP-binding</keyword>
<dbReference type="SUPFAM" id="SSF52540">
    <property type="entry name" value="P-loop containing nucleoside triphosphate hydrolases"/>
    <property type="match status" value="1"/>
</dbReference>
<keyword evidence="4" id="KW-0969">Cilium</keyword>
<keyword evidence="4" id="KW-0966">Cell projection</keyword>
<accession>T1CC56</accession>
<reference evidence="4" key="1">
    <citation type="submission" date="2013-08" db="EMBL/GenBank/DDBJ databases">
        <authorList>
            <person name="Mendez C."/>
            <person name="Richter M."/>
            <person name="Ferrer M."/>
            <person name="Sanchez J."/>
        </authorList>
    </citation>
    <scope>NUCLEOTIDE SEQUENCE</scope>
</reference>
<keyword evidence="4" id="KW-0282">Flagellum</keyword>
<protein>
    <submittedName>
        <fullName evidence="4">Flagellar biosynthetic protein FlhF</fullName>
    </submittedName>
</protein>
<dbReference type="InterPro" id="IPR027417">
    <property type="entry name" value="P-loop_NTPase"/>
</dbReference>
<evidence type="ECO:0000259" key="3">
    <source>
        <dbReference type="SMART" id="SM00962"/>
    </source>
</evidence>
<dbReference type="Pfam" id="PF00448">
    <property type="entry name" value="SRP54"/>
    <property type="match status" value="1"/>
</dbReference>
<dbReference type="EMBL" id="AUZZ01001487">
    <property type="protein sequence ID" value="EQD64215.1"/>
    <property type="molecule type" value="Genomic_DNA"/>
</dbReference>
<sequence length="128" mass="13475">MRDTQFEARLAVLAACGPALGPALVLAASTQAGALEQTLERFRPLKPASCVLTKTDEAASLGGALSALIRSRMPVSYVSDGQRVPEDLRPARALELVTQAVRLAKTSGAAADEDLLRRRLGKPAHANT</sequence>
<evidence type="ECO:0000313" key="4">
    <source>
        <dbReference type="EMBL" id="EQD64215.1"/>
    </source>
</evidence>
<keyword evidence="1" id="KW-0547">Nucleotide-binding</keyword>
<proteinExistence type="predicted"/>
<comment type="caution">
    <text evidence="4">The sequence shown here is derived from an EMBL/GenBank/DDBJ whole genome shotgun (WGS) entry which is preliminary data.</text>
</comment>
<dbReference type="InterPro" id="IPR000897">
    <property type="entry name" value="SRP54_GTPase_dom"/>
</dbReference>
<reference evidence="4" key="2">
    <citation type="journal article" date="2014" name="ISME J.">
        <title>Microbial stratification in low pH oxic and suboxic macroscopic growths along an acid mine drainage.</title>
        <authorList>
            <person name="Mendez-Garcia C."/>
            <person name="Mesa V."/>
            <person name="Sprenger R.R."/>
            <person name="Richter M."/>
            <person name="Diez M.S."/>
            <person name="Solano J."/>
            <person name="Bargiela R."/>
            <person name="Golyshina O.V."/>
            <person name="Manteca A."/>
            <person name="Ramos J.L."/>
            <person name="Gallego J.R."/>
            <person name="Llorente I."/>
            <person name="Martins Dos Santos V.A."/>
            <person name="Jensen O.N."/>
            <person name="Pelaez A.I."/>
            <person name="Sanchez J."/>
            <person name="Ferrer M."/>
        </authorList>
    </citation>
    <scope>NUCLEOTIDE SEQUENCE</scope>
</reference>
<dbReference type="SMART" id="SM00962">
    <property type="entry name" value="SRP54"/>
    <property type="match status" value="1"/>
</dbReference>
<evidence type="ECO:0000256" key="2">
    <source>
        <dbReference type="ARBA" id="ARBA00023134"/>
    </source>
</evidence>
<dbReference type="AlphaFoldDB" id="T1CC56"/>